<protein>
    <submittedName>
        <fullName evidence="2">Uncharacterized protein</fullName>
    </submittedName>
</protein>
<feature type="region of interest" description="Disordered" evidence="1">
    <location>
        <begin position="1"/>
        <end position="61"/>
    </location>
</feature>
<gene>
    <name evidence="2" type="primary">Dwil\GK27811</name>
    <name evidence="2" type="ORF">Dwil_GK27811</name>
</gene>
<accession>A0A0Q9WYD0</accession>
<feature type="compositionally biased region" description="Acidic residues" evidence="1">
    <location>
        <begin position="12"/>
        <end position="38"/>
    </location>
</feature>
<evidence type="ECO:0000256" key="1">
    <source>
        <dbReference type="SAM" id="MobiDB-lite"/>
    </source>
</evidence>
<feature type="compositionally biased region" description="Acidic residues" evidence="1">
    <location>
        <begin position="149"/>
        <end position="163"/>
    </location>
</feature>
<dbReference type="AlphaFoldDB" id="A0A0Q9WYD0"/>
<dbReference type="InParanoid" id="A0A0Q9WYD0"/>
<evidence type="ECO:0000313" key="3">
    <source>
        <dbReference type="Proteomes" id="UP000007798"/>
    </source>
</evidence>
<dbReference type="Proteomes" id="UP000007798">
    <property type="component" value="Unassembled WGS sequence"/>
</dbReference>
<sequence>MDALNPDIVASSDEEFDEDEEVDSEFTTVDESEAESEMADWIHEDVSSSEGDSGFSTDEESVVESIVLDRELDTDEESICRELDEAIGMMNQGDEMDRESVQSERAEARSPEYAPWRDEEELEPPVRRWEPARPPTPFRMGELIPNASETEEVVVAEEGEAEGEASSPFDQEGEEARAANHQWMEWWSEQMRQQEEAERELL</sequence>
<feature type="non-terminal residue" evidence="2">
    <location>
        <position position="202"/>
    </location>
</feature>
<name>A0A0Q9WYD0_DROWI</name>
<reference evidence="2 3" key="1">
    <citation type="journal article" date="2007" name="Nature">
        <title>Evolution of genes and genomes on the Drosophila phylogeny.</title>
        <authorList>
            <consortium name="Drosophila 12 Genomes Consortium"/>
            <person name="Clark A.G."/>
            <person name="Eisen M.B."/>
            <person name="Smith D.R."/>
            <person name="Bergman C.M."/>
            <person name="Oliver B."/>
            <person name="Markow T.A."/>
            <person name="Kaufman T.C."/>
            <person name="Kellis M."/>
            <person name="Gelbart W."/>
            <person name="Iyer V.N."/>
            <person name="Pollard D.A."/>
            <person name="Sackton T.B."/>
            <person name="Larracuente A.M."/>
            <person name="Singh N.D."/>
            <person name="Abad J.P."/>
            <person name="Abt D.N."/>
            <person name="Adryan B."/>
            <person name="Aguade M."/>
            <person name="Akashi H."/>
            <person name="Anderson W.W."/>
            <person name="Aquadro C.F."/>
            <person name="Ardell D.H."/>
            <person name="Arguello R."/>
            <person name="Artieri C.G."/>
            <person name="Barbash D.A."/>
            <person name="Barker D."/>
            <person name="Barsanti P."/>
            <person name="Batterham P."/>
            <person name="Batzoglou S."/>
            <person name="Begun D."/>
            <person name="Bhutkar A."/>
            <person name="Blanco E."/>
            <person name="Bosak S.A."/>
            <person name="Bradley R.K."/>
            <person name="Brand A.D."/>
            <person name="Brent M.R."/>
            <person name="Brooks A.N."/>
            <person name="Brown R.H."/>
            <person name="Butlin R.K."/>
            <person name="Caggese C."/>
            <person name="Calvi B.R."/>
            <person name="Bernardo de Carvalho A."/>
            <person name="Caspi A."/>
            <person name="Castrezana S."/>
            <person name="Celniker S.E."/>
            <person name="Chang J.L."/>
            <person name="Chapple C."/>
            <person name="Chatterji S."/>
            <person name="Chinwalla A."/>
            <person name="Civetta A."/>
            <person name="Clifton S.W."/>
            <person name="Comeron J.M."/>
            <person name="Costello J.C."/>
            <person name="Coyne J.A."/>
            <person name="Daub J."/>
            <person name="David R.G."/>
            <person name="Delcher A.L."/>
            <person name="Delehaunty K."/>
            <person name="Do C.B."/>
            <person name="Ebling H."/>
            <person name="Edwards K."/>
            <person name="Eickbush T."/>
            <person name="Evans J.D."/>
            <person name="Filipski A."/>
            <person name="Findeiss S."/>
            <person name="Freyhult E."/>
            <person name="Fulton L."/>
            <person name="Fulton R."/>
            <person name="Garcia A.C."/>
            <person name="Gardiner A."/>
            <person name="Garfield D.A."/>
            <person name="Garvin B.E."/>
            <person name="Gibson G."/>
            <person name="Gilbert D."/>
            <person name="Gnerre S."/>
            <person name="Godfrey J."/>
            <person name="Good R."/>
            <person name="Gotea V."/>
            <person name="Gravely B."/>
            <person name="Greenberg A.J."/>
            <person name="Griffiths-Jones S."/>
            <person name="Gross S."/>
            <person name="Guigo R."/>
            <person name="Gustafson E.A."/>
            <person name="Haerty W."/>
            <person name="Hahn M.W."/>
            <person name="Halligan D.L."/>
            <person name="Halpern A.L."/>
            <person name="Halter G.M."/>
            <person name="Han M.V."/>
            <person name="Heger A."/>
            <person name="Hillier L."/>
            <person name="Hinrichs A.S."/>
            <person name="Holmes I."/>
            <person name="Hoskins R.A."/>
            <person name="Hubisz M.J."/>
            <person name="Hultmark D."/>
            <person name="Huntley M.A."/>
            <person name="Jaffe D.B."/>
            <person name="Jagadeeshan S."/>
            <person name="Jeck W.R."/>
            <person name="Johnson J."/>
            <person name="Jones C.D."/>
            <person name="Jordan W.C."/>
            <person name="Karpen G.H."/>
            <person name="Kataoka E."/>
            <person name="Keightley P.D."/>
            <person name="Kheradpour P."/>
            <person name="Kirkness E.F."/>
            <person name="Koerich L.B."/>
            <person name="Kristiansen K."/>
            <person name="Kudrna D."/>
            <person name="Kulathinal R.J."/>
            <person name="Kumar S."/>
            <person name="Kwok R."/>
            <person name="Lander E."/>
            <person name="Langley C.H."/>
            <person name="Lapoint R."/>
            <person name="Lazzaro B.P."/>
            <person name="Lee S.J."/>
            <person name="Levesque L."/>
            <person name="Li R."/>
            <person name="Lin C.F."/>
            <person name="Lin M.F."/>
            <person name="Lindblad-Toh K."/>
            <person name="Llopart A."/>
            <person name="Long M."/>
            <person name="Low L."/>
            <person name="Lozovsky E."/>
            <person name="Lu J."/>
            <person name="Luo M."/>
            <person name="Machado C.A."/>
            <person name="Makalowski W."/>
            <person name="Marzo M."/>
            <person name="Matsuda M."/>
            <person name="Matzkin L."/>
            <person name="McAllister B."/>
            <person name="McBride C.S."/>
            <person name="McKernan B."/>
            <person name="McKernan K."/>
            <person name="Mendez-Lago M."/>
            <person name="Minx P."/>
            <person name="Mollenhauer M.U."/>
            <person name="Montooth K."/>
            <person name="Mount S.M."/>
            <person name="Mu X."/>
            <person name="Myers E."/>
            <person name="Negre B."/>
            <person name="Newfeld S."/>
            <person name="Nielsen R."/>
            <person name="Noor M.A."/>
            <person name="O'Grady P."/>
            <person name="Pachter L."/>
            <person name="Papaceit M."/>
            <person name="Parisi M.J."/>
            <person name="Parisi M."/>
            <person name="Parts L."/>
            <person name="Pedersen J.S."/>
            <person name="Pesole G."/>
            <person name="Phillippy A.M."/>
            <person name="Ponting C.P."/>
            <person name="Pop M."/>
            <person name="Porcelli D."/>
            <person name="Powell J.R."/>
            <person name="Prohaska S."/>
            <person name="Pruitt K."/>
            <person name="Puig M."/>
            <person name="Quesneville H."/>
            <person name="Ram K.R."/>
            <person name="Rand D."/>
            <person name="Rasmussen M.D."/>
            <person name="Reed L.K."/>
            <person name="Reenan R."/>
            <person name="Reily A."/>
            <person name="Remington K.A."/>
            <person name="Rieger T.T."/>
            <person name="Ritchie M.G."/>
            <person name="Robin C."/>
            <person name="Rogers Y.H."/>
            <person name="Rohde C."/>
            <person name="Rozas J."/>
            <person name="Rubenfield M.J."/>
            <person name="Ruiz A."/>
            <person name="Russo S."/>
            <person name="Salzberg S.L."/>
            <person name="Sanchez-Gracia A."/>
            <person name="Saranga D.J."/>
            <person name="Sato H."/>
            <person name="Schaeffer S.W."/>
            <person name="Schatz M.C."/>
            <person name="Schlenke T."/>
            <person name="Schwartz R."/>
            <person name="Segarra C."/>
            <person name="Singh R.S."/>
            <person name="Sirot L."/>
            <person name="Sirota M."/>
            <person name="Sisneros N.B."/>
            <person name="Smith C.D."/>
            <person name="Smith T.F."/>
            <person name="Spieth J."/>
            <person name="Stage D.E."/>
            <person name="Stark A."/>
            <person name="Stephan W."/>
            <person name="Strausberg R.L."/>
            <person name="Strempel S."/>
            <person name="Sturgill D."/>
            <person name="Sutton G."/>
            <person name="Sutton G.G."/>
            <person name="Tao W."/>
            <person name="Teichmann S."/>
            <person name="Tobari Y.N."/>
            <person name="Tomimura Y."/>
            <person name="Tsolas J.M."/>
            <person name="Valente V.L."/>
            <person name="Venter E."/>
            <person name="Venter J.C."/>
            <person name="Vicario S."/>
            <person name="Vieira F.G."/>
            <person name="Vilella A.J."/>
            <person name="Villasante A."/>
            <person name="Walenz B."/>
            <person name="Wang J."/>
            <person name="Wasserman M."/>
            <person name="Watts T."/>
            <person name="Wilson D."/>
            <person name="Wilson R.K."/>
            <person name="Wing R.A."/>
            <person name="Wolfner M.F."/>
            <person name="Wong A."/>
            <person name="Wong G.K."/>
            <person name="Wu C.I."/>
            <person name="Wu G."/>
            <person name="Yamamoto D."/>
            <person name="Yang H.P."/>
            <person name="Yang S.P."/>
            <person name="Yorke J.A."/>
            <person name="Yoshida K."/>
            <person name="Zdobnov E."/>
            <person name="Zhang P."/>
            <person name="Zhang Y."/>
            <person name="Zimin A.V."/>
            <person name="Baldwin J."/>
            <person name="Abdouelleil A."/>
            <person name="Abdulkadir J."/>
            <person name="Abebe A."/>
            <person name="Abera B."/>
            <person name="Abreu J."/>
            <person name="Acer S.C."/>
            <person name="Aftuck L."/>
            <person name="Alexander A."/>
            <person name="An P."/>
            <person name="Anderson E."/>
            <person name="Anderson S."/>
            <person name="Arachi H."/>
            <person name="Azer M."/>
            <person name="Bachantsang P."/>
            <person name="Barry A."/>
            <person name="Bayul T."/>
            <person name="Berlin A."/>
            <person name="Bessette D."/>
            <person name="Bloom T."/>
            <person name="Blye J."/>
            <person name="Boguslavskiy L."/>
            <person name="Bonnet C."/>
            <person name="Boukhgalter B."/>
            <person name="Bourzgui I."/>
            <person name="Brown A."/>
            <person name="Cahill P."/>
            <person name="Channer S."/>
            <person name="Cheshatsang Y."/>
            <person name="Chuda L."/>
            <person name="Citroen M."/>
            <person name="Collymore A."/>
            <person name="Cooke P."/>
            <person name="Costello M."/>
            <person name="D'Aco K."/>
            <person name="Daza R."/>
            <person name="De Haan G."/>
            <person name="DeGray S."/>
            <person name="DeMaso C."/>
            <person name="Dhargay N."/>
            <person name="Dooley K."/>
            <person name="Dooley E."/>
            <person name="Doricent M."/>
            <person name="Dorje P."/>
            <person name="Dorjee K."/>
            <person name="Dupes A."/>
            <person name="Elong R."/>
            <person name="Falk J."/>
            <person name="Farina A."/>
            <person name="Faro S."/>
            <person name="Ferguson D."/>
            <person name="Fisher S."/>
            <person name="Foley C.D."/>
            <person name="Franke A."/>
            <person name="Friedrich D."/>
            <person name="Gadbois L."/>
            <person name="Gearin G."/>
            <person name="Gearin C.R."/>
            <person name="Giannoukos G."/>
            <person name="Goode T."/>
            <person name="Graham J."/>
            <person name="Grandbois E."/>
            <person name="Grewal S."/>
            <person name="Gyaltsen K."/>
            <person name="Hafez N."/>
            <person name="Hagos B."/>
            <person name="Hall J."/>
            <person name="Henson C."/>
            <person name="Hollinger A."/>
            <person name="Honan T."/>
            <person name="Huard M.D."/>
            <person name="Hughes L."/>
            <person name="Hurhula B."/>
            <person name="Husby M.E."/>
            <person name="Kamat A."/>
            <person name="Kanga B."/>
            <person name="Kashin S."/>
            <person name="Khazanovich D."/>
            <person name="Kisner P."/>
            <person name="Lance K."/>
            <person name="Lara M."/>
            <person name="Lee W."/>
            <person name="Lennon N."/>
            <person name="Letendre F."/>
            <person name="LeVine R."/>
            <person name="Lipovsky A."/>
            <person name="Liu X."/>
            <person name="Liu J."/>
            <person name="Liu S."/>
            <person name="Lokyitsang T."/>
            <person name="Lokyitsang Y."/>
            <person name="Lubonja R."/>
            <person name="Lui A."/>
            <person name="MacDonald P."/>
            <person name="Magnisalis V."/>
            <person name="Maru K."/>
            <person name="Matthews C."/>
            <person name="McCusker W."/>
            <person name="McDonough S."/>
            <person name="Mehta T."/>
            <person name="Meldrim J."/>
            <person name="Meneus L."/>
            <person name="Mihai O."/>
            <person name="Mihalev A."/>
            <person name="Mihova T."/>
            <person name="Mittelman R."/>
            <person name="Mlenga V."/>
            <person name="Montmayeur A."/>
            <person name="Mulrain L."/>
            <person name="Navidi A."/>
            <person name="Naylor J."/>
            <person name="Negash T."/>
            <person name="Nguyen T."/>
            <person name="Nguyen N."/>
            <person name="Nicol R."/>
            <person name="Norbu C."/>
            <person name="Norbu N."/>
            <person name="Novod N."/>
            <person name="O'Neill B."/>
            <person name="Osman S."/>
            <person name="Markiewicz E."/>
            <person name="Oyono O.L."/>
            <person name="Patti C."/>
            <person name="Phunkhang P."/>
            <person name="Pierre F."/>
            <person name="Priest M."/>
            <person name="Raghuraman S."/>
            <person name="Rege F."/>
            <person name="Reyes R."/>
            <person name="Rise C."/>
            <person name="Rogov P."/>
            <person name="Ross K."/>
            <person name="Ryan E."/>
            <person name="Settipalli S."/>
            <person name="Shea T."/>
            <person name="Sherpa N."/>
            <person name="Shi L."/>
            <person name="Shih D."/>
            <person name="Sparrow T."/>
            <person name="Spaulding J."/>
            <person name="Stalker J."/>
            <person name="Stange-Thomann N."/>
            <person name="Stavropoulos S."/>
            <person name="Stone C."/>
            <person name="Strader C."/>
            <person name="Tesfaye S."/>
            <person name="Thomson T."/>
            <person name="Thoulutsang Y."/>
            <person name="Thoulutsang D."/>
            <person name="Topham K."/>
            <person name="Topping I."/>
            <person name="Tsamla T."/>
            <person name="Vassiliev H."/>
            <person name="Vo A."/>
            <person name="Wangchuk T."/>
            <person name="Wangdi T."/>
            <person name="Weiand M."/>
            <person name="Wilkinson J."/>
            <person name="Wilson A."/>
            <person name="Yadav S."/>
            <person name="Young G."/>
            <person name="Yu Q."/>
            <person name="Zembek L."/>
            <person name="Zhong D."/>
            <person name="Zimmer A."/>
            <person name="Zwirko Z."/>
            <person name="Jaffe D.B."/>
            <person name="Alvarez P."/>
            <person name="Brockman W."/>
            <person name="Butler J."/>
            <person name="Chin C."/>
            <person name="Gnerre S."/>
            <person name="Grabherr M."/>
            <person name="Kleber M."/>
            <person name="Mauceli E."/>
            <person name="MacCallum I."/>
        </authorList>
    </citation>
    <scope>NUCLEOTIDE SEQUENCE [LARGE SCALE GENOMIC DNA]</scope>
    <source>
        <strain evidence="3">Tucson 14030-0811.24</strain>
    </source>
</reference>
<organism evidence="2 3">
    <name type="scientific">Drosophila willistoni</name>
    <name type="common">Fruit fly</name>
    <dbReference type="NCBI Taxonomy" id="7260"/>
    <lineage>
        <taxon>Eukaryota</taxon>
        <taxon>Metazoa</taxon>
        <taxon>Ecdysozoa</taxon>
        <taxon>Arthropoda</taxon>
        <taxon>Hexapoda</taxon>
        <taxon>Insecta</taxon>
        <taxon>Pterygota</taxon>
        <taxon>Neoptera</taxon>
        <taxon>Endopterygota</taxon>
        <taxon>Diptera</taxon>
        <taxon>Brachycera</taxon>
        <taxon>Muscomorpha</taxon>
        <taxon>Ephydroidea</taxon>
        <taxon>Drosophilidae</taxon>
        <taxon>Drosophila</taxon>
        <taxon>Sophophora</taxon>
    </lineage>
</organism>
<keyword evidence="3" id="KW-1185">Reference proteome</keyword>
<proteinExistence type="predicted"/>
<evidence type="ECO:0000313" key="2">
    <source>
        <dbReference type="EMBL" id="KRF97388.1"/>
    </source>
</evidence>
<feature type="region of interest" description="Disordered" evidence="1">
    <location>
        <begin position="87"/>
        <end position="181"/>
    </location>
</feature>
<dbReference type="EMBL" id="CH960174">
    <property type="protein sequence ID" value="KRF97388.1"/>
    <property type="molecule type" value="Genomic_DNA"/>
</dbReference>
<feature type="compositionally biased region" description="Basic and acidic residues" evidence="1">
    <location>
        <begin position="98"/>
        <end position="110"/>
    </location>
</feature>